<dbReference type="Gene3D" id="3.40.190.150">
    <property type="entry name" value="Bordetella uptake gene, domain 1"/>
    <property type="match status" value="1"/>
</dbReference>
<dbReference type="CDD" id="cd07012">
    <property type="entry name" value="PBP2_Bug_TTT"/>
    <property type="match status" value="1"/>
</dbReference>
<evidence type="ECO:0000256" key="1">
    <source>
        <dbReference type="ARBA" id="ARBA00006987"/>
    </source>
</evidence>
<organism evidence="3 4">
    <name type="scientific">Variovorax paradoxus</name>
    <dbReference type="NCBI Taxonomy" id="34073"/>
    <lineage>
        <taxon>Bacteria</taxon>
        <taxon>Pseudomonadati</taxon>
        <taxon>Pseudomonadota</taxon>
        <taxon>Betaproteobacteria</taxon>
        <taxon>Burkholderiales</taxon>
        <taxon>Comamonadaceae</taxon>
        <taxon>Variovorax</taxon>
    </lineage>
</organism>
<accession>A0A5Q0M6A3</accession>
<dbReference type="Pfam" id="PF03401">
    <property type="entry name" value="TctC"/>
    <property type="match status" value="1"/>
</dbReference>
<evidence type="ECO:0000313" key="4">
    <source>
        <dbReference type="Proteomes" id="UP000326780"/>
    </source>
</evidence>
<evidence type="ECO:0000256" key="2">
    <source>
        <dbReference type="SAM" id="SignalP"/>
    </source>
</evidence>
<dbReference type="Proteomes" id="UP000326780">
    <property type="component" value="Chromosome"/>
</dbReference>
<gene>
    <name evidence="3" type="ORF">GFK26_15020</name>
</gene>
<evidence type="ECO:0000313" key="3">
    <source>
        <dbReference type="EMBL" id="QFZ83972.1"/>
    </source>
</evidence>
<dbReference type="AlphaFoldDB" id="A0A5Q0M6A3"/>
<dbReference type="RefSeq" id="WP_153282625.1">
    <property type="nucleotide sequence ID" value="NZ_CP045644.1"/>
</dbReference>
<proteinExistence type="inferred from homology"/>
<sequence length="326" mass="34839">MRRTFLALSLTTVLATLPLAGLAQGTFPTKPIRIVVTAQAGGANDFVARLIGERVAKSLGQPVVVDNRAGANGAVGLGEVARAAPDGYTIAVTLGDSLINNVALYKSLPYDPQRDFVFLTQVVRSPAILSANLELGVKHMDDFRRLAAKPGQQLSYGTWGPGGLGHLAGEALNRKLDARMVHVPQRGEAPVMADLLSNTVSVGLTSAGLARQHVQAGKVVPLAIMGRERSAVLPQVPTMRELGFDDPLFEAAVWIAFVAPAKTPPAVVERLTTALRAAAAMPDVQSKMTERGLEMLNTTPEQFAQNYKRDFDVIVKRMVEFGIEAQ</sequence>
<dbReference type="InterPro" id="IPR042100">
    <property type="entry name" value="Bug_dom1"/>
</dbReference>
<comment type="similarity">
    <text evidence="1">Belongs to the UPF0065 (bug) family.</text>
</comment>
<dbReference type="PIRSF" id="PIRSF017082">
    <property type="entry name" value="YflP"/>
    <property type="match status" value="1"/>
</dbReference>
<protein>
    <submittedName>
        <fullName evidence="3">Tripartite tricarboxylate transporter substrate binding protein</fullName>
    </submittedName>
</protein>
<name>A0A5Q0M6A3_VARPD</name>
<dbReference type="Gene3D" id="3.40.190.10">
    <property type="entry name" value="Periplasmic binding protein-like II"/>
    <property type="match status" value="1"/>
</dbReference>
<keyword evidence="2" id="KW-0732">Signal</keyword>
<feature type="signal peptide" evidence="2">
    <location>
        <begin position="1"/>
        <end position="23"/>
    </location>
</feature>
<dbReference type="SUPFAM" id="SSF53850">
    <property type="entry name" value="Periplasmic binding protein-like II"/>
    <property type="match status" value="1"/>
</dbReference>
<feature type="chain" id="PRO_5024818543" evidence="2">
    <location>
        <begin position="24"/>
        <end position="326"/>
    </location>
</feature>
<dbReference type="PANTHER" id="PTHR42928">
    <property type="entry name" value="TRICARBOXYLATE-BINDING PROTEIN"/>
    <property type="match status" value="1"/>
</dbReference>
<reference evidence="3 4" key="1">
    <citation type="submission" date="2019-10" db="EMBL/GenBank/DDBJ databases">
        <title>Complete genome sequence of Variovorax paradoxus 5C-2.</title>
        <authorList>
            <person name="Gogoleva N.E."/>
            <person name="Balkin A.S."/>
        </authorList>
    </citation>
    <scope>NUCLEOTIDE SEQUENCE [LARGE SCALE GENOMIC DNA]</scope>
    <source>
        <strain evidence="3 4">5C-2</strain>
    </source>
</reference>
<dbReference type="PANTHER" id="PTHR42928:SF5">
    <property type="entry name" value="BLR1237 PROTEIN"/>
    <property type="match status" value="1"/>
</dbReference>
<dbReference type="InterPro" id="IPR005064">
    <property type="entry name" value="BUG"/>
</dbReference>
<dbReference type="EMBL" id="CP045644">
    <property type="protein sequence ID" value="QFZ83972.1"/>
    <property type="molecule type" value="Genomic_DNA"/>
</dbReference>